<accession>B7K9F5</accession>
<protein>
    <submittedName>
        <fullName evidence="1">Uncharacterized protein</fullName>
    </submittedName>
</protein>
<dbReference type="EMBL" id="CP001291">
    <property type="protein sequence ID" value="ACK68638.1"/>
    <property type="molecule type" value="Genomic_DNA"/>
</dbReference>
<dbReference type="AlphaFoldDB" id="B7K9F5"/>
<dbReference type="HOGENOM" id="CLU_175491_0_0_3"/>
<dbReference type="Proteomes" id="UP000002384">
    <property type="component" value="Chromosome"/>
</dbReference>
<dbReference type="OrthoDB" id="466790at2"/>
<name>B7K9F5_GLOC7</name>
<keyword evidence="2" id="KW-1185">Reference proteome</keyword>
<evidence type="ECO:0000313" key="1">
    <source>
        <dbReference type="EMBL" id="ACK68638.1"/>
    </source>
</evidence>
<evidence type="ECO:0000313" key="2">
    <source>
        <dbReference type="Proteomes" id="UP000002384"/>
    </source>
</evidence>
<reference evidence="2" key="1">
    <citation type="journal article" date="2011" name="MBio">
        <title>Novel metabolic attributes of the genus Cyanothece, comprising a group of unicellular nitrogen-fixing Cyanobacteria.</title>
        <authorList>
            <person name="Bandyopadhyay A."/>
            <person name="Elvitigala T."/>
            <person name="Welsh E."/>
            <person name="Stockel J."/>
            <person name="Liberton M."/>
            <person name="Min H."/>
            <person name="Sherman L.A."/>
            <person name="Pakrasi H.B."/>
        </authorList>
    </citation>
    <scope>NUCLEOTIDE SEQUENCE [LARGE SCALE GENOMIC DNA]</scope>
    <source>
        <strain evidence="2">PCC 7424</strain>
    </source>
</reference>
<proteinExistence type="predicted"/>
<dbReference type="KEGG" id="cyc:PCC7424_0168"/>
<sequence length="82" mass="9566">MKVERPHIESPSFEELKNLDKLKTIIERATADGLLTQEEMETIKCLMRADGKISPEELELCQNLIWDKINRGELTYDWTQMG</sequence>
<dbReference type="RefSeq" id="WP_012597588.1">
    <property type="nucleotide sequence ID" value="NC_011729.1"/>
</dbReference>
<organism evidence="1 2">
    <name type="scientific">Gloeothece citriformis (strain PCC 7424)</name>
    <name type="common">Cyanothece sp. (strain PCC 7424)</name>
    <dbReference type="NCBI Taxonomy" id="65393"/>
    <lineage>
        <taxon>Bacteria</taxon>
        <taxon>Bacillati</taxon>
        <taxon>Cyanobacteriota</taxon>
        <taxon>Cyanophyceae</taxon>
        <taxon>Oscillatoriophycideae</taxon>
        <taxon>Chroococcales</taxon>
        <taxon>Aphanothecaceae</taxon>
        <taxon>Gloeothece</taxon>
        <taxon>Gloeothece citriformis</taxon>
    </lineage>
</organism>
<gene>
    <name evidence="1" type="ordered locus">PCC7424_0168</name>
</gene>
<dbReference type="eggNOG" id="ENOG5033A01">
    <property type="taxonomic scope" value="Bacteria"/>
</dbReference>